<organism evidence="1">
    <name type="scientific">Cydia pomonella granulosis virus</name>
    <name type="common">CpGV</name>
    <name type="synonym">Cydia pomonella granulovirus</name>
    <dbReference type="NCBI Taxonomy" id="28289"/>
    <lineage>
        <taxon>Viruses</taxon>
        <taxon>Viruses incertae sedis</taxon>
        <taxon>Naldaviricetes</taxon>
        <taxon>Lefavirales</taxon>
        <taxon>Baculoviridae</taxon>
        <taxon>Betabaculovirus</taxon>
        <taxon>Betabaculovirus cypomonellae</taxon>
    </lineage>
</organism>
<proteinExistence type="predicted"/>
<organismHost>
    <name type="scientific">Cydia pomonella</name>
    <name type="common">Codling moth</name>
    <dbReference type="NCBI Taxonomy" id="82600"/>
</organismHost>
<dbReference type="Gene3D" id="2.70.40.20">
    <property type="entry name" value="Baculovirus telokin-like protein 20"/>
    <property type="match status" value="1"/>
</dbReference>
<evidence type="ECO:0000313" key="1">
    <source>
        <dbReference type="EMBL" id="AIU36885.1"/>
    </source>
</evidence>
<dbReference type="Pfam" id="PF06088">
    <property type="entry name" value="TLP-20"/>
    <property type="match status" value="1"/>
</dbReference>
<accession>A0A097P173</accession>
<reference evidence="1" key="2">
    <citation type="submission" date="2014-07" db="EMBL/GenBank/DDBJ databases">
        <title>Comparative genomics of CpGV: Evolution of a crop protection agent.</title>
        <authorList>
            <person name="Radtke P.C."/>
            <person name="Jehle J.A."/>
        </authorList>
    </citation>
    <scope>NUCLEOTIDE SEQUENCE</scope>
    <source>
        <strain evidence="1">CpGV-I07</strain>
    </source>
</reference>
<name>A0A097P173_GVCP</name>
<dbReference type="EMBL" id="KM217574">
    <property type="protein sequence ID" value="AIU36885.1"/>
    <property type="molecule type" value="Genomic_DNA"/>
</dbReference>
<dbReference type="InterPro" id="IPR036731">
    <property type="entry name" value="Tlp20_sf"/>
</dbReference>
<reference evidence="1" key="1">
    <citation type="journal article" date="2014" name="Proc. Natl. Acad. Sci. U.S.A.">
        <title>Baculovirus resistance in codling moth is virus isolate-dependent and the consequence of a mutation in viral gene pe38.</title>
        <authorList>
            <person name="Gebhardt M.M."/>
            <person name="Eberle K.E."/>
            <person name="Radtke P."/>
            <person name="Jehle J.A."/>
        </authorList>
    </citation>
    <scope>NUCLEOTIDE SEQUENCE</scope>
    <source>
        <strain evidence="1">CpGV-I07</strain>
    </source>
</reference>
<sequence length="216" mass="23706">MVDGDSIVVYCDRTEDLCVFKAKNEYKLEKTGIPAYKLIVEECVVGVEWEGATCSNSSDYFVVVNSCPGGLVGVLITVVGHGVSIGKDEVVFSKRVKRVFNSDCINGGIMNEDINKVTANLNVDKSSATNKSDTQNPINKVNLDKVFFTPVSIPSISTVTIPSVKQPAKNQYLTPVLEEDDFMQCDAISSTSSDFEPATSKTSLFDKYYVESRRKQ</sequence>
<dbReference type="SUPFAM" id="SSF51289">
    <property type="entry name" value="Tlp20, baculovirus telokin-like protein"/>
    <property type="match status" value="1"/>
</dbReference>
<protein>
    <submittedName>
        <fullName evidence="1">ORF102 tlp20</fullName>
    </submittedName>
</protein>
<dbReference type="InterPro" id="IPR009092">
    <property type="entry name" value="Telokin-like_Tlp20_baculovir"/>
</dbReference>
<gene>
    <name evidence="1" type="primary">orf102</name>
</gene>